<dbReference type="OrthoDB" id="6427254at2759"/>
<dbReference type="KEGG" id="ccat:101449290"/>
<accession>W8BG54</accession>
<organism evidence="3">
    <name type="scientific">Ceratitis capitata</name>
    <name type="common">Mediterranean fruit fly</name>
    <name type="synonym">Tephritis capitata</name>
    <dbReference type="NCBI Taxonomy" id="7213"/>
    <lineage>
        <taxon>Eukaryota</taxon>
        <taxon>Metazoa</taxon>
        <taxon>Ecdysozoa</taxon>
        <taxon>Arthropoda</taxon>
        <taxon>Hexapoda</taxon>
        <taxon>Insecta</taxon>
        <taxon>Pterygota</taxon>
        <taxon>Neoptera</taxon>
        <taxon>Endopterygota</taxon>
        <taxon>Diptera</taxon>
        <taxon>Brachycera</taxon>
        <taxon>Muscomorpha</taxon>
        <taxon>Tephritoidea</taxon>
        <taxon>Tephritidae</taxon>
        <taxon>Ceratitis</taxon>
        <taxon>Ceratitis</taxon>
    </lineage>
</organism>
<feature type="compositionally biased region" description="Basic residues" evidence="2">
    <location>
        <begin position="1120"/>
        <end position="1129"/>
    </location>
</feature>
<feature type="compositionally biased region" description="Basic and acidic residues" evidence="2">
    <location>
        <begin position="754"/>
        <end position="766"/>
    </location>
</feature>
<feature type="region of interest" description="Disordered" evidence="2">
    <location>
        <begin position="1109"/>
        <end position="1153"/>
    </location>
</feature>
<reference evidence="3" key="2">
    <citation type="journal article" date="2014" name="BMC Genomics">
        <title>A genomic perspective to assessing quality of mass-reared SIT flies used in Mediterranean fruit fly (Ceratitis capitata) eradication in California.</title>
        <authorList>
            <person name="Calla B."/>
            <person name="Hall B."/>
            <person name="Hou S."/>
            <person name="Geib S.M."/>
        </authorList>
    </citation>
    <scope>NUCLEOTIDE SEQUENCE</scope>
</reference>
<feature type="coiled-coil region" evidence="1">
    <location>
        <begin position="676"/>
        <end position="710"/>
    </location>
</feature>
<feature type="compositionally biased region" description="Acidic residues" evidence="2">
    <location>
        <begin position="949"/>
        <end position="959"/>
    </location>
</feature>
<feature type="region of interest" description="Disordered" evidence="2">
    <location>
        <begin position="915"/>
        <end position="1008"/>
    </location>
</feature>
<protein>
    <submittedName>
        <fullName evidence="3">Uncharacterized protein</fullName>
    </submittedName>
</protein>
<feature type="compositionally biased region" description="Basic and acidic residues" evidence="2">
    <location>
        <begin position="964"/>
        <end position="988"/>
    </location>
</feature>
<evidence type="ECO:0000256" key="2">
    <source>
        <dbReference type="SAM" id="MobiDB-lite"/>
    </source>
</evidence>
<evidence type="ECO:0000313" key="3">
    <source>
        <dbReference type="EMBL" id="JAB95928.1"/>
    </source>
</evidence>
<dbReference type="RefSeq" id="XP_004530777.1">
    <property type="nucleotide sequence ID" value="XM_004530720.3"/>
</dbReference>
<reference evidence="3" key="1">
    <citation type="submission" date="2013-07" db="EMBL/GenBank/DDBJ databases">
        <authorList>
            <person name="Geib S."/>
        </authorList>
    </citation>
    <scope>NUCLEOTIDE SEQUENCE</scope>
</reference>
<dbReference type="EMBL" id="GAMC01010627">
    <property type="protein sequence ID" value="JAB95928.1"/>
    <property type="molecule type" value="mRNA"/>
</dbReference>
<feature type="compositionally biased region" description="Basic and acidic residues" evidence="2">
    <location>
        <begin position="925"/>
        <end position="945"/>
    </location>
</feature>
<feature type="region of interest" description="Disordered" evidence="2">
    <location>
        <begin position="715"/>
        <end position="766"/>
    </location>
</feature>
<sequence>MDVILPYNTRNRDHFCDCALKIGFHEFVALKFFYTMKDSDLDVFQLMARERLELLLYGWEVCQTHWDELTNKDFVPPYLRTVVKQMMQYSLDIWFSNEWEECKPHFKAMLIVCIRRAKEMLTKIYGKDVFQWDYVLQLGIKPWDKPYLKQFIACNSNLERSLKTSSEHVEAPLDAKDIEHLQMEGPVLILLRLIKLFDAGFLEGARKLSIRTIAAWNHTFKQLKQQTKNERPEVNIQDKRSLILICHIYLMAIYEMDDIRGFVIDNVVNNIRFYYQNMMETESVNESPEEQKEYTAARYIATTCINLNITSNEFIDAFIHDSYDENFVSLFGVVSQSYKSYLLGNLLMEMNKLNEDDFKKRIEDFKHIIHLYIIERERSEIFMLGELNKAEMKRRSHSIFKTKENMTNFCSKMCKGNRLSNIGSSEHTEEGEQKVATLEENSDRRVDPVFQHLPNNEEVLNYVYVVLVKRTHRGWYFGKLIVLLKIIGLQLNAIETWRYHPGLTPEFLLNLEVKLSRHFEDLANIFHVHLFMEQEFWLTGFYLNPCKKYYESVIRSGMRSNRLSHRFETGENYDDEERFETRKDRRDKGDKGEKVNAINAKYGLLSSTIDVKEILKLANHEAPDVDYEQLFKALQVFKLPDNTIKDLLTVIFLPRNKSFAWSLNWVELRKRCKSLLRDAEQKRRFIELNMAEANDRLKFLKVDYEKYKHRPQLDYGSIEQGYENKNAPNFSKDSSDENDDEDSEDFEADSDLDDPAKHEPKKNDHSKLFDDYFMSTRRTRARAAAMIANVLEKDEFPDVEMKEGESKKSTDGTEEAVKVVGNNTDTTTKESKRDFDEILQERTVFDNSTNGFNPFPDIWSLNGQELKVVENKVPHLETSDLFSKSAKLEILKKKASELLNQQKLKSHVIEVAIKQEMEENQQPKGWREDNSRRSSKGDGSNKKQNQEISDAEMHDDESDVSTTARRDSDEINDFSKDEQGDDDKESKSPKKPMQHAKTCIKVEGNSSEGDLEAQASAMKYEKLLEMFTQKKLRVHVRRLRVSDVQKLRQPSVRLKRIDLRAVAERVSQLRRAERKVYVDSDDTTKSSGGSSFIGEHTLLDTLKSRLYSSESSTDSEDYKQKRRINRPTRGRPSGSGVHAHSQRDETKSLKVTPRSASGLKFRISSNVATTSASAATSTKPSPLPIIDYIQISSSSSSDEIDPYSHLEPVQEDLVMEADPLYEEEIAIFRYSQ</sequence>
<dbReference type="GeneID" id="101449290"/>
<keyword evidence="1" id="KW-0175">Coiled coil</keyword>
<dbReference type="AlphaFoldDB" id="W8BG54"/>
<proteinExistence type="evidence at transcript level"/>
<feature type="compositionally biased region" description="Acidic residues" evidence="2">
    <location>
        <begin position="736"/>
        <end position="753"/>
    </location>
</feature>
<evidence type="ECO:0000256" key="1">
    <source>
        <dbReference type="SAM" id="Coils"/>
    </source>
</evidence>
<name>W8BG54_CERCA</name>